<dbReference type="GO" id="GO:0046872">
    <property type="term" value="F:metal ion binding"/>
    <property type="evidence" value="ECO:0007669"/>
    <property type="project" value="UniProtKB-KW"/>
</dbReference>
<dbReference type="EMBL" id="JACVVK020000252">
    <property type="protein sequence ID" value="KAK7482040.1"/>
    <property type="molecule type" value="Genomic_DNA"/>
</dbReference>
<comment type="catalytic activity">
    <reaction evidence="1">
        <text>Endohydrolysis of (1-&gt;4)-alpha-D-glucosidic linkages in polysaccharides containing three or more (1-&gt;4)-alpha-linked D-glucose units.</text>
        <dbReference type="EC" id="3.2.1.1"/>
    </reaction>
</comment>
<keyword evidence="12" id="KW-0326">Glycosidase</keyword>
<comment type="caution">
    <text evidence="19">The sequence shown here is derived from an EMBL/GenBank/DDBJ whole genome shotgun (WGS) entry which is preliminary data.</text>
</comment>
<dbReference type="InterPro" id="IPR017853">
    <property type="entry name" value="GH"/>
</dbReference>
<evidence type="ECO:0000256" key="5">
    <source>
        <dbReference type="ARBA" id="ARBA00022723"/>
    </source>
</evidence>
<comment type="cofactor">
    <cofactor evidence="2">
        <name>Ca(2+)</name>
        <dbReference type="ChEBI" id="CHEBI:29108"/>
    </cofactor>
</comment>
<feature type="binding site" evidence="16">
    <location>
        <position position="242"/>
    </location>
    <ligand>
        <name>substrate</name>
    </ligand>
</feature>
<feature type="disulfide bond" evidence="15">
    <location>
        <begin position="162"/>
        <end position="176"/>
    </location>
</feature>
<feature type="binding site" evidence="16">
    <location>
        <position position="135"/>
    </location>
    <ligand>
        <name>substrate</name>
    </ligand>
</feature>
<dbReference type="GO" id="GO:0004556">
    <property type="term" value="F:alpha-amylase activity"/>
    <property type="evidence" value="ECO:0007669"/>
    <property type="project" value="UniProtKB-EC"/>
</dbReference>
<dbReference type="Pfam" id="PF09260">
    <property type="entry name" value="A_amylase_dom_C"/>
    <property type="match status" value="1"/>
</dbReference>
<feature type="signal peptide" evidence="17">
    <location>
        <begin position="1"/>
        <end position="18"/>
    </location>
</feature>
<gene>
    <name evidence="19" type="ORF">BaRGS_00026732</name>
</gene>
<name>A0ABD0K547_9CAEN</name>
<keyword evidence="6 17" id="KW-0732">Signal</keyword>
<feature type="chain" id="PRO_5044887844" description="alpha-amylase" evidence="17">
    <location>
        <begin position="19"/>
        <end position="504"/>
    </location>
</feature>
<feature type="active site" description="Proton donor" evidence="13">
    <location>
        <position position="238"/>
    </location>
</feature>
<accession>A0ABD0K547</accession>
<evidence type="ECO:0000256" key="2">
    <source>
        <dbReference type="ARBA" id="ARBA00001913"/>
    </source>
</evidence>
<evidence type="ECO:0000256" key="9">
    <source>
        <dbReference type="ARBA" id="ARBA00023157"/>
    </source>
</evidence>
<evidence type="ECO:0000256" key="14">
    <source>
        <dbReference type="PIRSR" id="PIRSR001024-2"/>
    </source>
</evidence>
<evidence type="ECO:0000256" key="13">
    <source>
        <dbReference type="PIRSR" id="PIRSR001024-1"/>
    </source>
</evidence>
<dbReference type="PANTHER" id="PTHR10357:SF215">
    <property type="entry name" value="ALPHA-AMYLASE 1"/>
    <property type="match status" value="1"/>
</dbReference>
<proteinExistence type="inferred from homology"/>
<feature type="site" description="Transition state stabilizer" evidence="14">
    <location>
        <position position="305"/>
    </location>
</feature>
<feature type="disulfide bond" evidence="15">
    <location>
        <begin position="50"/>
        <end position="57"/>
    </location>
</feature>
<keyword evidence="11" id="KW-0119">Carbohydrate metabolism</keyword>
<feature type="binding site" evidence="16">
    <location>
        <position position="96"/>
    </location>
    <ligand>
        <name>substrate</name>
    </ligand>
</feature>
<evidence type="ECO:0000256" key="6">
    <source>
        <dbReference type="ARBA" id="ARBA00022729"/>
    </source>
</evidence>
<evidence type="ECO:0000256" key="8">
    <source>
        <dbReference type="ARBA" id="ARBA00022837"/>
    </source>
</evidence>
<dbReference type="Proteomes" id="UP001519460">
    <property type="component" value="Unassembled WGS sequence"/>
</dbReference>
<evidence type="ECO:0000256" key="4">
    <source>
        <dbReference type="ARBA" id="ARBA00012595"/>
    </source>
</evidence>
<dbReference type="SMART" id="SM00642">
    <property type="entry name" value="Aamy"/>
    <property type="match status" value="1"/>
</dbReference>
<dbReference type="Gene3D" id="2.60.40.1180">
    <property type="entry name" value="Golgi alpha-mannosidase II"/>
    <property type="match status" value="1"/>
</dbReference>
<dbReference type="InterPro" id="IPR006047">
    <property type="entry name" value="GH13_cat_dom"/>
</dbReference>
<evidence type="ECO:0000259" key="18">
    <source>
        <dbReference type="SMART" id="SM00642"/>
    </source>
</evidence>
<dbReference type="PIRSF" id="PIRSF001024">
    <property type="entry name" value="Alph-amyl_fung"/>
    <property type="match status" value="1"/>
</dbReference>
<dbReference type="SUPFAM" id="SSF51445">
    <property type="entry name" value="(Trans)glycosidases"/>
    <property type="match status" value="1"/>
</dbReference>
<dbReference type="Pfam" id="PF00128">
    <property type="entry name" value="Alpha-amylase"/>
    <property type="match status" value="1"/>
</dbReference>
<evidence type="ECO:0000256" key="12">
    <source>
        <dbReference type="ARBA" id="ARBA00023295"/>
    </source>
</evidence>
<dbReference type="InterPro" id="IPR013777">
    <property type="entry name" value="A-amylase-like"/>
</dbReference>
<feature type="binding site" evidence="16">
    <location>
        <position position="212"/>
    </location>
    <ligand>
        <name>substrate</name>
    </ligand>
</feature>
<keyword evidence="7" id="KW-0378">Hydrolase</keyword>
<dbReference type="Gene3D" id="3.20.20.80">
    <property type="entry name" value="Glycosidases"/>
    <property type="match status" value="1"/>
</dbReference>
<evidence type="ECO:0000313" key="19">
    <source>
        <dbReference type="EMBL" id="KAK7482040.1"/>
    </source>
</evidence>
<evidence type="ECO:0000256" key="1">
    <source>
        <dbReference type="ARBA" id="ARBA00000548"/>
    </source>
</evidence>
<organism evidence="19 20">
    <name type="scientific">Batillaria attramentaria</name>
    <dbReference type="NCBI Taxonomy" id="370345"/>
    <lineage>
        <taxon>Eukaryota</taxon>
        <taxon>Metazoa</taxon>
        <taxon>Spiralia</taxon>
        <taxon>Lophotrochozoa</taxon>
        <taxon>Mollusca</taxon>
        <taxon>Gastropoda</taxon>
        <taxon>Caenogastropoda</taxon>
        <taxon>Sorbeoconcha</taxon>
        <taxon>Cerithioidea</taxon>
        <taxon>Batillariidae</taxon>
        <taxon>Batillaria</taxon>
    </lineage>
</organism>
<dbReference type="AlphaFoldDB" id="A0ABD0K547"/>
<feature type="active site" description="Nucleophile" evidence="13">
    <location>
        <position position="214"/>
    </location>
</feature>
<dbReference type="SUPFAM" id="SSF51011">
    <property type="entry name" value="Glycosyl hydrolase domain"/>
    <property type="match status" value="1"/>
</dbReference>
<dbReference type="EC" id="3.2.1.1" evidence="4"/>
<keyword evidence="5" id="KW-0479">Metal-binding</keyword>
<evidence type="ECO:0000256" key="7">
    <source>
        <dbReference type="ARBA" id="ARBA00022801"/>
    </source>
</evidence>
<sequence length="504" mass="57333">MLLLPSVFLLSIWTQVSSGSRTTEEWKSRIIYQLLTDRFSQAGEAPSVQCSDLKSYCGGTFVGIKERLDYIQSLGASAIWISPFVENTDKGYHGYWAKNIFKVNPMFGTREELLDLVDACHERDIWVMMDVVANHMGYPVGTPYNFTDFVPFNETWHYHEWCEIEDFTCQESVELCRLFGLPDLNETQPFVRETLLNWIANITQEFGFDGYRIDTVVEMPKSFWRDFYESGDTFMMGEANNGDRTCYTGAYQGPLPSLLNFPQYWAMRRAFTERKPMTEITDSLAEQRECFSDVTALGLFVDNHDFPRFLNLMNDTKLLSNALAYVMFGEGFPLVYYGTEQSFHGGGDPLNRESLWPYYSTEAPLYKYIKSLTTARKSLDVNFTARNQVELFVDSNTLVFARGKNSELLVVLTNVGHLGAQSVMENTVTGLGRYTDNTEFVNIFTSEDIITVNRGATVIRLNEGLPKVYLKRQPGGSSSSSVRDVIPPSLLGLACMLSFFATRL</sequence>
<feature type="domain" description="Glycosyl hydrolase family 13 catalytic" evidence="18">
    <location>
        <begin position="33"/>
        <end position="376"/>
    </location>
</feature>
<evidence type="ECO:0000256" key="10">
    <source>
        <dbReference type="ARBA" id="ARBA00023180"/>
    </source>
</evidence>
<dbReference type="PANTHER" id="PTHR10357">
    <property type="entry name" value="ALPHA-AMYLASE FAMILY MEMBER"/>
    <property type="match status" value="1"/>
</dbReference>
<keyword evidence="8" id="KW-0106">Calcium</keyword>
<reference evidence="19 20" key="1">
    <citation type="journal article" date="2023" name="Sci. Data">
        <title>Genome assembly of the Korean intertidal mud-creeper Batillaria attramentaria.</title>
        <authorList>
            <person name="Patra A.K."/>
            <person name="Ho P.T."/>
            <person name="Jun S."/>
            <person name="Lee S.J."/>
            <person name="Kim Y."/>
            <person name="Won Y.J."/>
        </authorList>
    </citation>
    <scope>NUCLEOTIDE SEQUENCE [LARGE SCALE GENOMIC DNA]</scope>
    <source>
        <strain evidence="19">Wonlab-2016</strain>
    </source>
</reference>
<dbReference type="InterPro" id="IPR013780">
    <property type="entry name" value="Glyco_hydro_b"/>
</dbReference>
<keyword evidence="9 15" id="KW-1015">Disulfide bond</keyword>
<dbReference type="CDD" id="cd11319">
    <property type="entry name" value="AmyAc_euk_AmyA"/>
    <property type="match status" value="1"/>
</dbReference>
<evidence type="ECO:0000313" key="20">
    <source>
        <dbReference type="Proteomes" id="UP001519460"/>
    </source>
</evidence>
<evidence type="ECO:0000256" key="15">
    <source>
        <dbReference type="PIRSR" id="PIRSR001024-4"/>
    </source>
</evidence>
<evidence type="ECO:0000256" key="3">
    <source>
        <dbReference type="ARBA" id="ARBA00008061"/>
    </source>
</evidence>
<comment type="similarity">
    <text evidence="3">Belongs to the glycosyl hydrolase 13 family.</text>
</comment>
<protein>
    <recommendedName>
        <fullName evidence="4">alpha-amylase</fullName>
        <ecNumber evidence="4">3.2.1.1</ecNumber>
    </recommendedName>
</protein>
<feature type="binding site" evidence="16">
    <location>
        <position position="305"/>
    </location>
    <ligand>
        <name>substrate</name>
    </ligand>
</feature>
<evidence type="ECO:0000256" key="17">
    <source>
        <dbReference type="SAM" id="SignalP"/>
    </source>
</evidence>
<dbReference type="InterPro" id="IPR015340">
    <property type="entry name" value="A_amylase_C_dom"/>
</dbReference>
<keyword evidence="20" id="KW-1185">Reference proteome</keyword>
<feature type="binding site" evidence="16">
    <location>
        <position position="352"/>
    </location>
    <ligand>
        <name>substrate</name>
    </ligand>
</feature>
<evidence type="ECO:0000256" key="11">
    <source>
        <dbReference type="ARBA" id="ARBA00023277"/>
    </source>
</evidence>
<evidence type="ECO:0000256" key="16">
    <source>
        <dbReference type="PIRSR" id="PIRSR001024-5"/>
    </source>
</evidence>
<keyword evidence="10" id="KW-0325">Glycoprotein</keyword>